<feature type="compositionally biased region" description="Low complexity" evidence="1">
    <location>
        <begin position="322"/>
        <end position="334"/>
    </location>
</feature>
<feature type="compositionally biased region" description="Basic and acidic residues" evidence="1">
    <location>
        <begin position="366"/>
        <end position="375"/>
    </location>
</feature>
<evidence type="ECO:0000313" key="3">
    <source>
        <dbReference type="Proteomes" id="UP000735302"/>
    </source>
</evidence>
<feature type="compositionally biased region" description="Polar residues" evidence="1">
    <location>
        <begin position="139"/>
        <end position="150"/>
    </location>
</feature>
<comment type="caution">
    <text evidence="2">The sequence shown here is derived from an EMBL/GenBank/DDBJ whole genome shotgun (WGS) entry which is preliminary data.</text>
</comment>
<feature type="compositionally biased region" description="Basic residues" evidence="1">
    <location>
        <begin position="229"/>
        <end position="244"/>
    </location>
</feature>
<proteinExistence type="predicted"/>
<feature type="region of interest" description="Disordered" evidence="1">
    <location>
        <begin position="467"/>
        <end position="492"/>
    </location>
</feature>
<keyword evidence="3" id="KW-1185">Reference proteome</keyword>
<evidence type="ECO:0000256" key="1">
    <source>
        <dbReference type="SAM" id="MobiDB-lite"/>
    </source>
</evidence>
<feature type="region of interest" description="Disordered" evidence="1">
    <location>
        <begin position="538"/>
        <end position="559"/>
    </location>
</feature>
<feature type="compositionally biased region" description="Low complexity" evidence="1">
    <location>
        <begin position="419"/>
        <end position="429"/>
    </location>
</feature>
<gene>
    <name evidence="2" type="ORF">PoB_004073400</name>
</gene>
<evidence type="ECO:0000313" key="2">
    <source>
        <dbReference type="EMBL" id="GFO14229.1"/>
    </source>
</evidence>
<dbReference type="EMBL" id="BLXT01004533">
    <property type="protein sequence ID" value="GFO14229.1"/>
    <property type="molecule type" value="Genomic_DNA"/>
</dbReference>
<dbReference type="AlphaFoldDB" id="A0AAV4B6B7"/>
<protein>
    <submittedName>
        <fullName evidence="2">Uncharacterized protein</fullName>
    </submittedName>
</protein>
<feature type="region of interest" description="Disordered" evidence="1">
    <location>
        <begin position="54"/>
        <end position="159"/>
    </location>
</feature>
<feature type="compositionally biased region" description="Basic and acidic residues" evidence="1">
    <location>
        <begin position="119"/>
        <end position="133"/>
    </location>
</feature>
<reference evidence="2 3" key="1">
    <citation type="journal article" date="2021" name="Elife">
        <title>Chloroplast acquisition without the gene transfer in kleptoplastic sea slugs, Plakobranchus ocellatus.</title>
        <authorList>
            <person name="Maeda T."/>
            <person name="Takahashi S."/>
            <person name="Yoshida T."/>
            <person name="Shimamura S."/>
            <person name="Takaki Y."/>
            <person name="Nagai Y."/>
            <person name="Toyoda A."/>
            <person name="Suzuki Y."/>
            <person name="Arimoto A."/>
            <person name="Ishii H."/>
            <person name="Satoh N."/>
            <person name="Nishiyama T."/>
            <person name="Hasebe M."/>
            <person name="Maruyama T."/>
            <person name="Minagawa J."/>
            <person name="Obokata J."/>
            <person name="Shigenobu S."/>
        </authorList>
    </citation>
    <scope>NUCLEOTIDE SEQUENCE [LARGE SCALE GENOMIC DNA]</scope>
</reference>
<feature type="compositionally biased region" description="Basic residues" evidence="1">
    <location>
        <begin position="69"/>
        <end position="79"/>
    </location>
</feature>
<accession>A0AAV4B6B7</accession>
<organism evidence="2 3">
    <name type="scientific">Plakobranchus ocellatus</name>
    <dbReference type="NCBI Taxonomy" id="259542"/>
    <lineage>
        <taxon>Eukaryota</taxon>
        <taxon>Metazoa</taxon>
        <taxon>Spiralia</taxon>
        <taxon>Lophotrochozoa</taxon>
        <taxon>Mollusca</taxon>
        <taxon>Gastropoda</taxon>
        <taxon>Heterobranchia</taxon>
        <taxon>Euthyneura</taxon>
        <taxon>Panpulmonata</taxon>
        <taxon>Sacoglossa</taxon>
        <taxon>Placobranchoidea</taxon>
        <taxon>Plakobranchidae</taxon>
        <taxon>Plakobranchus</taxon>
    </lineage>
</organism>
<feature type="region of interest" description="Disordered" evidence="1">
    <location>
        <begin position="183"/>
        <end position="289"/>
    </location>
</feature>
<feature type="compositionally biased region" description="Basic residues" evidence="1">
    <location>
        <begin position="543"/>
        <end position="559"/>
    </location>
</feature>
<feature type="compositionally biased region" description="Basic and acidic residues" evidence="1">
    <location>
        <begin position="183"/>
        <end position="200"/>
    </location>
</feature>
<dbReference type="Proteomes" id="UP000735302">
    <property type="component" value="Unassembled WGS sequence"/>
</dbReference>
<feature type="region of interest" description="Disordered" evidence="1">
    <location>
        <begin position="318"/>
        <end position="431"/>
    </location>
</feature>
<sequence length="559" mass="62317">MASNKVIKHFLPEPLLLYSQEKQILSDLALEVSHTNKGYLADWEHGGARTLSDLSSLDSRSSGANDDHHHHHHHHHHHNLSGSQTQLHKVHLDNNHHHHHNLLSKRDNQMRHGAGAAGEEVHGGGEGRGHPYDSEMASRVTNQRHNQSPSPMRRSKSLNLRTPFYFDKEDYYSDGGSTWHAVEEKKDAQSKKVKDKEKKQRSSRKSVSRSGSSAIYSGEPIRLYEDKPKARKKKEKKSKKKKGSSGREDRSDDGYESPPIDYEDFSPVRAGTIDRAAGTNGNSVPLHVATSYEPRSPTIYLTPPGPEVSTAFPHIPQKAMTEDSSTSPTGTSSTGYESKNLVSNKAPVGSRDIPRQDALYAKPHKTKSENAETKSDNFVIETTPTERGGLAARRDSSPLVLHTVQPRQAAAQAQDHYDNSSNHVNSHNNIQGANHYLNSSLARQPRGSKSTTTMEETVIETTPEVNTMLPDMNRGSPTRRSALKARHPDGSPFLLHTADSKQVEKQLREHPEDGADVLDHVISFRCYDSPVPREDLRLFNRNSMRRSGKSRKSGRSSQT</sequence>
<name>A0AAV4B6B7_9GAST</name>